<sequence length="84" mass="9484">MKFTPNISIMNALLRITCGFTCLTWAGAKLAKKPWNNSYLIVAMLSGMKIGEGILRYCPVTDMVEEGLEKKMDSEESEFLPNRH</sequence>
<evidence type="ECO:0000313" key="3">
    <source>
        <dbReference type="Proteomes" id="UP000595254"/>
    </source>
</evidence>
<dbReference type="RefSeq" id="WP_040375239.1">
    <property type="nucleotide sequence ID" value="NZ_CP068053.1"/>
</dbReference>
<proteinExistence type="predicted"/>
<organism evidence="2 3">
    <name type="scientific">Peribacillus psychrosaccharolyticus</name>
    <name type="common">Bacillus psychrosaccharolyticus</name>
    <dbReference type="NCBI Taxonomy" id="1407"/>
    <lineage>
        <taxon>Bacteria</taxon>
        <taxon>Bacillati</taxon>
        <taxon>Bacillota</taxon>
        <taxon>Bacilli</taxon>
        <taxon>Bacillales</taxon>
        <taxon>Bacillaceae</taxon>
        <taxon>Peribacillus</taxon>
    </lineage>
</organism>
<dbReference type="KEGG" id="ppsr:I6J18_12260"/>
<gene>
    <name evidence="2" type="ORF">I6J18_12260</name>
</gene>
<reference evidence="2 3" key="1">
    <citation type="submission" date="2021-01" db="EMBL/GenBank/DDBJ databases">
        <title>FDA dAtabase for Regulatory Grade micrObial Sequences (FDA-ARGOS): Supporting development and validation of Infectious Disease Dx tests.</title>
        <authorList>
            <person name="Nelson B."/>
            <person name="Plummer A."/>
            <person name="Tallon L."/>
            <person name="Sadzewicz L."/>
            <person name="Zhao X."/>
            <person name="Boylan J."/>
            <person name="Ott S."/>
            <person name="Bowen H."/>
            <person name="Vavikolanu K."/>
            <person name="Mehta A."/>
            <person name="Aluvathingal J."/>
            <person name="Nadendla S."/>
            <person name="Myers T."/>
            <person name="Yan Y."/>
            <person name="Sichtig H."/>
        </authorList>
    </citation>
    <scope>NUCLEOTIDE SEQUENCE [LARGE SCALE GENOMIC DNA]</scope>
    <source>
        <strain evidence="2 3">FDAARGOS_1161</strain>
    </source>
</reference>
<dbReference type="AlphaFoldDB" id="A0A974NIP7"/>
<feature type="domain" description="Inner membrane protein YgaP-like transmembrane" evidence="1">
    <location>
        <begin position="4"/>
        <end position="63"/>
    </location>
</feature>
<evidence type="ECO:0000259" key="1">
    <source>
        <dbReference type="Pfam" id="PF11127"/>
    </source>
</evidence>
<protein>
    <submittedName>
        <fullName evidence="2">DUF2892 domain-containing protein</fullName>
    </submittedName>
</protein>
<accession>A0A974NIP7</accession>
<dbReference type="EMBL" id="CP068053">
    <property type="protein sequence ID" value="QQS98534.1"/>
    <property type="molecule type" value="Genomic_DNA"/>
</dbReference>
<dbReference type="Pfam" id="PF11127">
    <property type="entry name" value="YgaP-like_TM"/>
    <property type="match status" value="1"/>
</dbReference>
<dbReference type="Proteomes" id="UP000595254">
    <property type="component" value="Chromosome"/>
</dbReference>
<keyword evidence="3" id="KW-1185">Reference proteome</keyword>
<name>A0A974NIP7_PERPY</name>
<evidence type="ECO:0000313" key="2">
    <source>
        <dbReference type="EMBL" id="QQS98534.1"/>
    </source>
</evidence>
<dbReference type="InterPro" id="IPR021309">
    <property type="entry name" value="YgaP-like_TM"/>
</dbReference>